<name>A0A6J7C0W9_9ZZZZ</name>
<dbReference type="SUPFAM" id="SSF82171">
    <property type="entry name" value="DPP6 N-terminal domain-like"/>
    <property type="match status" value="1"/>
</dbReference>
<accession>A0A6J7C0W9</accession>
<protein>
    <submittedName>
        <fullName evidence="4">Unannotated protein</fullName>
    </submittedName>
</protein>
<dbReference type="EMBL" id="CAEZYF010000040">
    <property type="protein sequence ID" value="CAB4749683.1"/>
    <property type="molecule type" value="Genomic_DNA"/>
</dbReference>
<sequence>MAKRALYWLAVLGTGAAFTACGGSNGATPTTRMPSTNAVTTVPVTEAATAEPTAAPTTTLPATLNLAELPGLLAVLADSCDPEPVPIQTQVPNPVVCLLRPDGSQARQVSPPGSDPGTPTFTRDGGHVSFSDPYTDFGWVVDIASGAIRERVRHEPLRSGVSPDGKWRLYIDSEVGGYAFANPDDSAFLDGTFGQLVAPDPQYYDEAAPSWAPDSTRFAYLSFAGSSGSDSLCPEVWVGSIDGTPPVQISHFTTTPDGAAACPSGLRWSPVGEQILLRMQGKPVFVAENLYLINSDGTGLTALTHSEPVVDPNGSTYQTVESSYAGDWSPDGTYIAFIMGDGSAYRLYVMNAEGGQRTEISAAPLGITTSLISLRWALG</sequence>
<dbReference type="EMBL" id="CAESGF010000043">
    <property type="protein sequence ID" value="CAB4365725.1"/>
    <property type="molecule type" value="Genomic_DNA"/>
</dbReference>
<proteinExistence type="predicted"/>
<evidence type="ECO:0000313" key="6">
    <source>
        <dbReference type="EMBL" id="CAB5012823.1"/>
    </source>
</evidence>
<dbReference type="EMBL" id="CAFBIY010000093">
    <property type="protein sequence ID" value="CAB4851737.1"/>
    <property type="molecule type" value="Genomic_DNA"/>
</dbReference>
<gene>
    <name evidence="2" type="ORF">UFOPK2656_03466</name>
    <name evidence="3" type="ORF">UFOPK3099_01841</name>
    <name evidence="4" type="ORF">UFOPK3267_01689</name>
    <name evidence="5" type="ORF">UFOPK3651_03339</name>
    <name evidence="6" type="ORF">UFOPK3931_02910</name>
    <name evidence="1" type="ORF">UFOPK4189_03467</name>
</gene>
<evidence type="ECO:0000313" key="4">
    <source>
        <dbReference type="EMBL" id="CAB4851737.1"/>
    </source>
</evidence>
<evidence type="ECO:0000313" key="3">
    <source>
        <dbReference type="EMBL" id="CAB4828142.1"/>
    </source>
</evidence>
<evidence type="ECO:0000313" key="1">
    <source>
        <dbReference type="EMBL" id="CAB4365725.1"/>
    </source>
</evidence>
<evidence type="ECO:0000313" key="2">
    <source>
        <dbReference type="EMBL" id="CAB4749683.1"/>
    </source>
</evidence>
<dbReference type="AlphaFoldDB" id="A0A6J7C0W9"/>
<dbReference type="Gene3D" id="2.120.10.30">
    <property type="entry name" value="TolB, C-terminal domain"/>
    <property type="match status" value="2"/>
</dbReference>
<organism evidence="4">
    <name type="scientific">freshwater metagenome</name>
    <dbReference type="NCBI Taxonomy" id="449393"/>
    <lineage>
        <taxon>unclassified sequences</taxon>
        <taxon>metagenomes</taxon>
        <taxon>ecological metagenomes</taxon>
    </lineage>
</organism>
<dbReference type="EMBL" id="CAFBOL010000117">
    <property type="protein sequence ID" value="CAB5012823.1"/>
    <property type="molecule type" value="Genomic_DNA"/>
</dbReference>
<dbReference type="Pfam" id="PF07676">
    <property type="entry name" value="PD40"/>
    <property type="match status" value="2"/>
</dbReference>
<dbReference type="PROSITE" id="PS51257">
    <property type="entry name" value="PROKAR_LIPOPROTEIN"/>
    <property type="match status" value="1"/>
</dbReference>
<evidence type="ECO:0000313" key="5">
    <source>
        <dbReference type="EMBL" id="CAB4958321.1"/>
    </source>
</evidence>
<dbReference type="InterPro" id="IPR011659">
    <property type="entry name" value="WD40"/>
</dbReference>
<dbReference type="EMBL" id="CAFBMT010000038">
    <property type="protein sequence ID" value="CAB4958321.1"/>
    <property type="molecule type" value="Genomic_DNA"/>
</dbReference>
<dbReference type="InterPro" id="IPR011042">
    <property type="entry name" value="6-blade_b-propeller_TolB-like"/>
</dbReference>
<dbReference type="EMBL" id="CAFAAV010000152">
    <property type="protein sequence ID" value="CAB4828142.1"/>
    <property type="molecule type" value="Genomic_DNA"/>
</dbReference>
<reference evidence="4" key="1">
    <citation type="submission" date="2020-05" db="EMBL/GenBank/DDBJ databases">
        <authorList>
            <person name="Chiriac C."/>
            <person name="Salcher M."/>
            <person name="Ghai R."/>
            <person name="Kavagutti S V."/>
        </authorList>
    </citation>
    <scope>NUCLEOTIDE SEQUENCE</scope>
</reference>